<proteinExistence type="predicted"/>
<feature type="transmembrane region" description="Helical" evidence="2">
    <location>
        <begin position="6"/>
        <end position="26"/>
    </location>
</feature>
<dbReference type="RefSeq" id="WP_129439751.1">
    <property type="nucleotide sequence ID" value="NZ_CP035492.1"/>
</dbReference>
<dbReference type="EMBL" id="CP035492">
    <property type="protein sequence ID" value="QAY66304.1"/>
    <property type="molecule type" value="Genomic_DNA"/>
</dbReference>
<feature type="region of interest" description="Disordered" evidence="1">
    <location>
        <begin position="28"/>
        <end position="159"/>
    </location>
</feature>
<evidence type="ECO:0000256" key="2">
    <source>
        <dbReference type="SAM" id="Phobius"/>
    </source>
</evidence>
<reference evidence="3 4" key="1">
    <citation type="submission" date="2019-01" db="EMBL/GenBank/DDBJ databases">
        <title>Genome sequencing of strain FW100M-2.</title>
        <authorList>
            <person name="Heo J."/>
            <person name="Kim S.-J."/>
            <person name="Kim J.-S."/>
            <person name="Hong S.-B."/>
            <person name="Kwon S.-W."/>
        </authorList>
    </citation>
    <scope>NUCLEOTIDE SEQUENCE [LARGE SCALE GENOMIC DNA]</scope>
    <source>
        <strain evidence="3 4">FW100M-2</strain>
    </source>
</reference>
<keyword evidence="2" id="KW-0812">Transmembrane</keyword>
<organism evidence="3 4">
    <name type="scientific">Paenibacillus protaetiae</name>
    <dbReference type="NCBI Taxonomy" id="2509456"/>
    <lineage>
        <taxon>Bacteria</taxon>
        <taxon>Bacillati</taxon>
        <taxon>Bacillota</taxon>
        <taxon>Bacilli</taxon>
        <taxon>Bacillales</taxon>
        <taxon>Paenibacillaceae</taxon>
        <taxon>Paenibacillus</taxon>
    </lineage>
</organism>
<keyword evidence="2" id="KW-0472">Membrane</keyword>
<evidence type="ECO:0000313" key="3">
    <source>
        <dbReference type="EMBL" id="QAY66304.1"/>
    </source>
</evidence>
<dbReference type="Proteomes" id="UP000293568">
    <property type="component" value="Chromosome"/>
</dbReference>
<name>A0A4P6ETR8_9BACL</name>
<dbReference type="OrthoDB" id="1798639at2"/>
<evidence type="ECO:0000256" key="1">
    <source>
        <dbReference type="SAM" id="MobiDB-lite"/>
    </source>
</evidence>
<dbReference type="KEGG" id="pprt:ET464_07710"/>
<keyword evidence="4" id="KW-1185">Reference proteome</keyword>
<accession>A0A4P6ETR8</accession>
<dbReference type="AlphaFoldDB" id="A0A4P6ETR8"/>
<protein>
    <submittedName>
        <fullName evidence="3">Uncharacterized protein</fullName>
    </submittedName>
</protein>
<feature type="compositionally biased region" description="Low complexity" evidence="1">
    <location>
        <begin position="109"/>
        <end position="119"/>
    </location>
</feature>
<sequence length="182" mass="20079">MEKLIAFLSSNIFFIVVIIGIIAKIVGGSRKQRPRGGMPTFGGGADRSWPGERERRYPHPQEEHERNENSRDEENWREAPYEPAPKQAEEPPRSAVQPPGVSPFSGAYPAQSRSQAASQPAPPARHGHTGLGVRQNAQGAARQPKAQPAKSPVLRASEEDLRRAVVWSEILGPPRAKKPFRK</sequence>
<gene>
    <name evidence="3" type="ORF">ET464_07710</name>
</gene>
<evidence type="ECO:0000313" key="4">
    <source>
        <dbReference type="Proteomes" id="UP000293568"/>
    </source>
</evidence>
<feature type="compositionally biased region" description="Basic and acidic residues" evidence="1">
    <location>
        <begin position="49"/>
        <end position="80"/>
    </location>
</feature>
<keyword evidence="2" id="KW-1133">Transmembrane helix</keyword>